<dbReference type="GO" id="GO:0009166">
    <property type="term" value="P:nucleotide catabolic process"/>
    <property type="evidence" value="ECO:0007669"/>
    <property type="project" value="InterPro"/>
</dbReference>
<dbReference type="InterPro" id="IPR006146">
    <property type="entry name" value="5'-Nucleotdase_CS"/>
</dbReference>
<dbReference type="AlphaFoldDB" id="A0AAW5KC35"/>
<feature type="transmembrane region" description="Helical" evidence="4">
    <location>
        <begin position="721"/>
        <end position="741"/>
    </location>
</feature>
<dbReference type="Pfam" id="PF02872">
    <property type="entry name" value="5_nucleotid_C"/>
    <property type="match status" value="1"/>
</dbReference>
<evidence type="ECO:0000256" key="1">
    <source>
        <dbReference type="ARBA" id="ARBA00022729"/>
    </source>
</evidence>
<evidence type="ECO:0000313" key="8">
    <source>
        <dbReference type="Proteomes" id="UP001205063"/>
    </source>
</evidence>
<dbReference type="SUPFAM" id="SSF56300">
    <property type="entry name" value="Metallo-dependent phosphatases"/>
    <property type="match status" value="1"/>
</dbReference>
<dbReference type="PROSITE" id="PS00786">
    <property type="entry name" value="5_NUCLEOTIDASE_2"/>
    <property type="match status" value="1"/>
</dbReference>
<protein>
    <submittedName>
        <fullName evidence="7">Bifunctional metallophosphatase/5'-nucleotidase</fullName>
    </submittedName>
</protein>
<dbReference type="GO" id="GO:0030288">
    <property type="term" value="C:outer membrane-bounded periplasmic space"/>
    <property type="evidence" value="ECO:0007669"/>
    <property type="project" value="TreeGrafter"/>
</dbReference>
<dbReference type="InterPro" id="IPR008334">
    <property type="entry name" value="5'-Nucleotdase_C"/>
</dbReference>
<evidence type="ECO:0000259" key="6">
    <source>
        <dbReference type="Pfam" id="PF02872"/>
    </source>
</evidence>
<comment type="similarity">
    <text evidence="2">Belongs to the 5'-nucleotidase family.</text>
</comment>
<dbReference type="Gene3D" id="3.90.780.10">
    <property type="entry name" value="5'-Nucleotidase, C-terminal domain"/>
    <property type="match status" value="1"/>
</dbReference>
<evidence type="ECO:0000256" key="2">
    <source>
        <dbReference type="RuleBase" id="RU362119"/>
    </source>
</evidence>
<feature type="signal peptide" evidence="2">
    <location>
        <begin position="1"/>
        <end position="29"/>
    </location>
</feature>
<dbReference type="SUPFAM" id="SSF55816">
    <property type="entry name" value="5'-nucleotidase (syn. UDP-sugar hydrolase), C-terminal domain"/>
    <property type="match status" value="1"/>
</dbReference>
<dbReference type="GO" id="GO:0000166">
    <property type="term" value="F:nucleotide binding"/>
    <property type="evidence" value="ECO:0007669"/>
    <property type="project" value="UniProtKB-KW"/>
</dbReference>
<dbReference type="GO" id="GO:0046872">
    <property type="term" value="F:metal ion binding"/>
    <property type="evidence" value="ECO:0007669"/>
    <property type="project" value="InterPro"/>
</dbReference>
<reference evidence="7" key="1">
    <citation type="submission" date="2022-06" db="EMBL/GenBank/DDBJ databases">
        <title>Isolation of gut microbiota from human fecal samples.</title>
        <authorList>
            <person name="Pamer E.G."/>
            <person name="Barat B."/>
            <person name="Waligurski E."/>
            <person name="Medina S."/>
            <person name="Paddock L."/>
            <person name="Mostad J."/>
        </authorList>
    </citation>
    <scope>NUCLEOTIDE SEQUENCE</scope>
    <source>
        <strain evidence="7">DFI.7.96</strain>
    </source>
</reference>
<keyword evidence="4" id="KW-1133">Transmembrane helix</keyword>
<feature type="chain" id="PRO_5043113208" evidence="2">
    <location>
        <begin position="30"/>
        <end position="746"/>
    </location>
</feature>
<dbReference type="Gene3D" id="3.60.21.10">
    <property type="match status" value="1"/>
</dbReference>
<comment type="caution">
    <text evidence="7">The sequence shown here is derived from an EMBL/GenBank/DDBJ whole genome shotgun (WGS) entry which is preliminary data.</text>
</comment>
<feature type="region of interest" description="Disordered" evidence="3">
    <location>
        <begin position="678"/>
        <end position="720"/>
    </location>
</feature>
<dbReference type="Pfam" id="PF00149">
    <property type="entry name" value="Metallophos"/>
    <property type="match status" value="1"/>
</dbReference>
<evidence type="ECO:0000313" key="7">
    <source>
        <dbReference type="EMBL" id="MCQ4949492.1"/>
    </source>
</evidence>
<keyword evidence="2" id="KW-0378">Hydrolase</keyword>
<proteinExistence type="inferred from homology"/>
<feature type="domain" description="5'-Nucleotidase C-terminal" evidence="6">
    <location>
        <begin position="356"/>
        <end position="538"/>
    </location>
</feature>
<dbReference type="PRINTS" id="PR01607">
    <property type="entry name" value="APYRASEFAMLY"/>
</dbReference>
<sequence length="746" mass="79662">MNRTLKRALASLLSGALVLTMAVGAPVLAAEPDTVTIYHTNDMHASMISDAFNLAHVTTIKKSTPNSLLLDAGDATQGQPFSMLTKGKSVFELMNAAGYDAMVLGNHEFDYPQETLLENVKTANFPVLAGNLQFGNGSNQELKNELVRDYIVETVGGHKIAIFGMISPETSSLASPDKLKGLDFLDVKAETTRILNLIDQNETDIDAIVCLAHCGWSTEDKYSSKAIAEAGAGKIDVIIDGHTHQDMLEGKSEKVGDTLIVSSGSTLANLGKLTLTFSGHDLTGVSTGRINKATVEAENIQPDPTCQAAIDKVKAMQEASKTQKVGNTQSTLYASKIQARALDEQGNVVDTEYSVSGTTEANLYDLVADSRRWEAKEALSANATYKNYDYIGYICSGNVRATIPAGEITMENVYQILPWSDSPVIYVAISPKTLYDMVEVGVSSVTSQDAATGQISGGHGHFLIPSGFTYTYDLSKPAIAYQEYTKPDGTKAGRKTQEGQRVTEIKLEDGTVLDRNDDVKSIVVTSGTYNLGGGDGFWGFTEDDAYTKIGSGDGEKGIFVRYLEHLSAQPENKDGIRVPVNGGRIRAIGGGYTAESYQASITALGAGERAADATFQVRVDGGEAKAYKTDDKGQFALTLSNGPHEVTVFKEGAVEETLFYLNNYAGILSAVVESESAIPADKSEPSGEEGNQGEENNQGQQNSQGEEEEPADGSSANTGDAFRPAAVVVTLSGAALTAFLLRKKRR</sequence>
<dbReference type="EMBL" id="JANGAB010000003">
    <property type="protein sequence ID" value="MCQ4949492.1"/>
    <property type="molecule type" value="Genomic_DNA"/>
</dbReference>
<evidence type="ECO:0000256" key="4">
    <source>
        <dbReference type="SAM" id="Phobius"/>
    </source>
</evidence>
<keyword evidence="2" id="KW-0547">Nucleotide-binding</keyword>
<keyword evidence="1 2" id="KW-0732">Signal</keyword>
<dbReference type="PANTHER" id="PTHR11575">
    <property type="entry name" value="5'-NUCLEOTIDASE-RELATED"/>
    <property type="match status" value="1"/>
</dbReference>
<dbReference type="CDD" id="cd00845">
    <property type="entry name" value="MPP_UshA_N_like"/>
    <property type="match status" value="1"/>
</dbReference>
<dbReference type="InterPro" id="IPR004843">
    <property type="entry name" value="Calcineurin-like_PHP"/>
</dbReference>
<keyword evidence="4" id="KW-0472">Membrane</keyword>
<dbReference type="InterPro" id="IPR036907">
    <property type="entry name" value="5'-Nucleotdase_C_sf"/>
</dbReference>
<dbReference type="RefSeq" id="WP_256136057.1">
    <property type="nucleotide sequence ID" value="NZ_JANGAB010000003.1"/>
</dbReference>
<feature type="domain" description="Calcineurin-like phosphoesterase" evidence="5">
    <location>
        <begin position="36"/>
        <end position="245"/>
    </location>
</feature>
<gene>
    <name evidence="7" type="ORF">NE646_07395</name>
</gene>
<evidence type="ECO:0000259" key="5">
    <source>
        <dbReference type="Pfam" id="PF00149"/>
    </source>
</evidence>
<feature type="compositionally biased region" description="Low complexity" evidence="3">
    <location>
        <begin position="693"/>
        <end position="704"/>
    </location>
</feature>
<dbReference type="InterPro" id="IPR029052">
    <property type="entry name" value="Metallo-depent_PP-like"/>
</dbReference>
<organism evidence="7 8">
    <name type="scientific">Bittarella massiliensis</name>
    <name type="common">ex Durand et al. 2017</name>
    <dbReference type="NCBI Taxonomy" id="1720313"/>
    <lineage>
        <taxon>Bacteria</taxon>
        <taxon>Bacillati</taxon>
        <taxon>Bacillota</taxon>
        <taxon>Clostridia</taxon>
        <taxon>Eubacteriales</taxon>
        <taxon>Oscillospiraceae</taxon>
        <taxon>Bittarella (ex Durand et al. 2017)</taxon>
    </lineage>
</organism>
<name>A0AAW5KC35_9FIRM</name>
<accession>A0AAW5KC35</accession>
<dbReference type="InterPro" id="IPR006179">
    <property type="entry name" value="5_nucleotidase/apyrase"/>
</dbReference>
<dbReference type="GO" id="GO:0016788">
    <property type="term" value="F:hydrolase activity, acting on ester bonds"/>
    <property type="evidence" value="ECO:0007669"/>
    <property type="project" value="InterPro"/>
</dbReference>
<dbReference type="Proteomes" id="UP001205063">
    <property type="component" value="Unassembled WGS sequence"/>
</dbReference>
<dbReference type="PANTHER" id="PTHR11575:SF24">
    <property type="entry name" value="5'-NUCLEOTIDASE"/>
    <property type="match status" value="1"/>
</dbReference>
<evidence type="ECO:0000256" key="3">
    <source>
        <dbReference type="SAM" id="MobiDB-lite"/>
    </source>
</evidence>
<keyword evidence="4" id="KW-0812">Transmembrane</keyword>